<protein>
    <submittedName>
        <fullName evidence="8">Calcium/calmodulin-dependent protein kinase type 1B</fullName>
    </submittedName>
</protein>
<dbReference type="SUPFAM" id="SSF56112">
    <property type="entry name" value="Protein kinase-like (PK-like)"/>
    <property type="match status" value="1"/>
</dbReference>
<comment type="similarity">
    <text evidence="1">Belongs to the protein kinase superfamily. CAMK Ser/Thr protein kinase family.</text>
</comment>
<keyword evidence="7" id="KW-1185">Reference proteome</keyword>
<evidence type="ECO:0000256" key="3">
    <source>
        <dbReference type="ARBA" id="ARBA00022679"/>
    </source>
</evidence>
<evidence type="ECO:0000256" key="5">
    <source>
        <dbReference type="ARBA" id="ARBA00022777"/>
    </source>
</evidence>
<accession>A0ABM1VZU3</accession>
<dbReference type="InterPro" id="IPR050205">
    <property type="entry name" value="CDPK_Ser/Thr_kinases"/>
</dbReference>
<dbReference type="RefSeq" id="XP_035827936.1">
    <property type="nucleotide sequence ID" value="XM_035972043.1"/>
</dbReference>
<dbReference type="GO" id="GO:0016301">
    <property type="term" value="F:kinase activity"/>
    <property type="evidence" value="ECO:0007669"/>
    <property type="project" value="UniProtKB-KW"/>
</dbReference>
<evidence type="ECO:0000256" key="6">
    <source>
        <dbReference type="ARBA" id="ARBA00022840"/>
    </source>
</evidence>
<dbReference type="PANTHER" id="PTHR24349">
    <property type="entry name" value="SERINE/THREONINE-PROTEIN KINASE"/>
    <property type="match status" value="1"/>
</dbReference>
<name>A0ABM1VZU3_APLCA</name>
<gene>
    <name evidence="8" type="primary">LOC101845492</name>
</gene>
<keyword evidence="6" id="KW-0067">ATP-binding</keyword>
<dbReference type="Proteomes" id="UP000694888">
    <property type="component" value="Unplaced"/>
</dbReference>
<evidence type="ECO:0000313" key="7">
    <source>
        <dbReference type="Proteomes" id="UP000694888"/>
    </source>
</evidence>
<organism evidence="7 8">
    <name type="scientific">Aplysia californica</name>
    <name type="common">California sea hare</name>
    <dbReference type="NCBI Taxonomy" id="6500"/>
    <lineage>
        <taxon>Eukaryota</taxon>
        <taxon>Metazoa</taxon>
        <taxon>Spiralia</taxon>
        <taxon>Lophotrochozoa</taxon>
        <taxon>Mollusca</taxon>
        <taxon>Gastropoda</taxon>
        <taxon>Heterobranchia</taxon>
        <taxon>Euthyneura</taxon>
        <taxon>Tectipleura</taxon>
        <taxon>Aplysiida</taxon>
        <taxon>Aplysioidea</taxon>
        <taxon>Aplysiidae</taxon>
        <taxon>Aplysia</taxon>
    </lineage>
</organism>
<keyword evidence="5 8" id="KW-0418">Kinase</keyword>
<dbReference type="Gene3D" id="1.10.510.10">
    <property type="entry name" value="Transferase(Phosphotransferase) domain 1"/>
    <property type="match status" value="1"/>
</dbReference>
<dbReference type="GeneID" id="101845492"/>
<keyword evidence="2" id="KW-0723">Serine/threonine-protein kinase</keyword>
<proteinExistence type="inferred from homology"/>
<dbReference type="InterPro" id="IPR011009">
    <property type="entry name" value="Kinase-like_dom_sf"/>
</dbReference>
<evidence type="ECO:0000256" key="2">
    <source>
        <dbReference type="ARBA" id="ARBA00022527"/>
    </source>
</evidence>
<evidence type="ECO:0000256" key="4">
    <source>
        <dbReference type="ARBA" id="ARBA00022741"/>
    </source>
</evidence>
<keyword evidence="3" id="KW-0808">Transferase</keyword>
<keyword evidence="4" id="KW-0547">Nucleotide-binding</keyword>
<evidence type="ECO:0000256" key="1">
    <source>
        <dbReference type="ARBA" id="ARBA00006692"/>
    </source>
</evidence>
<reference evidence="8" key="1">
    <citation type="submission" date="2025-08" db="UniProtKB">
        <authorList>
            <consortium name="RefSeq"/>
        </authorList>
    </citation>
    <scope>IDENTIFICATION</scope>
</reference>
<evidence type="ECO:0000313" key="8">
    <source>
        <dbReference type="RefSeq" id="XP_035827936.1"/>
    </source>
</evidence>
<sequence length="178" mass="20265">MTATIPLRGLSHGRTEPVTPPPIPKLCGYEPFTSESPSDLFKKIIKGEYEFHSPDWDIIGENAKDFVRKLLIKNPQKRLTAEAACKNCWVLSYASRTDSLDSVVEKIKSFNEQRKQKREILEVARTPRSRMSSRATPYRDDLTLRVTASPLPQLEISAPQSQPEPQKIVEEDIAFDHM</sequence>